<evidence type="ECO:0000313" key="3">
    <source>
        <dbReference type="Proteomes" id="UP000036938"/>
    </source>
</evidence>
<evidence type="ECO:0000256" key="1">
    <source>
        <dbReference type="SAM" id="Phobius"/>
    </source>
</evidence>
<name>A0A0L1JR89_9RHOB</name>
<sequence length="78" mass="7969">MSKVCVCFAGAVAFSWVVASVGAALLPLVAVHYLFALGVSAALGCFGAICVLLGVRAIRWALFLDDASSADARRIAPA</sequence>
<reference evidence="2 3" key="1">
    <citation type="journal article" date="2015" name="Int. J. Syst. Evol. Microbiol.">
        <title>Aestuariivita atlantica sp. nov., isolated from deep sea sediment of the Atlantic Ocean.</title>
        <authorList>
            <person name="Li G."/>
            <person name="Lai Q."/>
            <person name="Du Y."/>
            <person name="Liu X."/>
            <person name="Sun F."/>
            <person name="Shao Z."/>
        </authorList>
    </citation>
    <scope>NUCLEOTIDE SEQUENCE [LARGE SCALE GENOMIC DNA]</scope>
    <source>
        <strain evidence="2 3">22II-S11-z3</strain>
    </source>
</reference>
<gene>
    <name evidence="2" type="ORF">ATO11_08595</name>
</gene>
<accession>A0A0L1JR89</accession>
<proteinExistence type="predicted"/>
<dbReference type="RefSeq" id="WP_050530413.1">
    <property type="nucleotide sequence ID" value="NZ_AQQZ01000003.1"/>
</dbReference>
<organism evidence="2 3">
    <name type="scientific">Pseudaestuariivita atlantica</name>
    <dbReference type="NCBI Taxonomy" id="1317121"/>
    <lineage>
        <taxon>Bacteria</taxon>
        <taxon>Pseudomonadati</taxon>
        <taxon>Pseudomonadota</taxon>
        <taxon>Alphaproteobacteria</taxon>
        <taxon>Rhodobacterales</taxon>
        <taxon>Paracoccaceae</taxon>
        <taxon>Pseudaestuariivita</taxon>
    </lineage>
</organism>
<keyword evidence="3" id="KW-1185">Reference proteome</keyword>
<keyword evidence="1" id="KW-0812">Transmembrane</keyword>
<keyword evidence="1" id="KW-1133">Transmembrane helix</keyword>
<keyword evidence="1" id="KW-0472">Membrane</keyword>
<evidence type="ECO:0000313" key="2">
    <source>
        <dbReference type="EMBL" id="KNG94260.1"/>
    </source>
</evidence>
<dbReference type="EMBL" id="AQQZ01000003">
    <property type="protein sequence ID" value="KNG94260.1"/>
    <property type="molecule type" value="Genomic_DNA"/>
</dbReference>
<dbReference type="Proteomes" id="UP000036938">
    <property type="component" value="Unassembled WGS sequence"/>
</dbReference>
<dbReference type="AlphaFoldDB" id="A0A0L1JR89"/>
<feature type="transmembrane region" description="Helical" evidence="1">
    <location>
        <begin position="33"/>
        <end position="55"/>
    </location>
</feature>
<protein>
    <submittedName>
        <fullName evidence="2">Uncharacterized protein</fullName>
    </submittedName>
</protein>
<comment type="caution">
    <text evidence="2">The sequence shown here is derived from an EMBL/GenBank/DDBJ whole genome shotgun (WGS) entry which is preliminary data.</text>
</comment>
<dbReference type="STRING" id="1317121.ATO11_08595"/>